<organism evidence="1 2">
    <name type="scientific">Candidatus Thiomargarita nelsonii</name>
    <dbReference type="NCBI Taxonomy" id="1003181"/>
    <lineage>
        <taxon>Bacteria</taxon>
        <taxon>Pseudomonadati</taxon>
        <taxon>Pseudomonadota</taxon>
        <taxon>Gammaproteobacteria</taxon>
        <taxon>Thiotrichales</taxon>
        <taxon>Thiotrichaceae</taxon>
        <taxon>Thiomargarita</taxon>
    </lineage>
</organism>
<proteinExistence type="predicted"/>
<keyword evidence="2" id="KW-1185">Reference proteome</keyword>
<gene>
    <name evidence="1" type="ORF">PN36_03050</name>
</gene>
<name>A0A0A6PFT4_9GAMM</name>
<protein>
    <recommendedName>
        <fullName evidence="3">DUF433 domain-containing protein</fullName>
    </recommendedName>
</protein>
<reference evidence="1 2" key="1">
    <citation type="journal article" date="2016" name="Front. Microbiol.">
        <title>Single-Cell (Meta-)Genomics of a Dimorphic Candidatus Thiomargarita nelsonii Reveals Genomic Plasticity.</title>
        <authorList>
            <person name="Flood B.E."/>
            <person name="Fliss P."/>
            <person name="Jones D.S."/>
            <person name="Dick G.J."/>
            <person name="Jain S."/>
            <person name="Kaster A.K."/>
            <person name="Winkel M."/>
            <person name="Mussmann M."/>
            <person name="Bailey J."/>
        </authorList>
    </citation>
    <scope>NUCLEOTIDE SEQUENCE [LARGE SCALE GENOMIC DNA]</scope>
    <source>
        <strain evidence="1">Hydrate Ridge</strain>
    </source>
</reference>
<dbReference type="InterPro" id="IPR036388">
    <property type="entry name" value="WH-like_DNA-bd_sf"/>
</dbReference>
<dbReference type="AlphaFoldDB" id="A0A0A6PFT4"/>
<evidence type="ECO:0000313" key="1">
    <source>
        <dbReference type="EMBL" id="KHD09177.2"/>
    </source>
</evidence>
<evidence type="ECO:0008006" key="3">
    <source>
        <dbReference type="Google" id="ProtNLM"/>
    </source>
</evidence>
<dbReference type="EMBL" id="JSZA02000009">
    <property type="protein sequence ID" value="KHD09177.2"/>
    <property type="molecule type" value="Genomic_DNA"/>
</dbReference>
<dbReference type="Gene3D" id="1.10.10.10">
    <property type="entry name" value="Winged helix-like DNA-binding domain superfamily/Winged helix DNA-binding domain"/>
    <property type="match status" value="1"/>
</dbReference>
<sequence length="126" mass="15070">MNDNEIPTTHRHIVRRRDRGLSVAGTRITLYMLMDYIKEGYPTKFIKGLFNLTDEQMANVRDYIETHQAEFEVEYQLVLRKDEERRQYYEAQNRELRAKIAAMPPKLGQEQIRTKLQAWKQRLGVV</sequence>
<dbReference type="InterPro" id="IPR009057">
    <property type="entry name" value="Homeodomain-like_sf"/>
</dbReference>
<accession>A0A0A6PFT4</accession>
<dbReference type="Proteomes" id="UP000030428">
    <property type="component" value="Unassembled WGS sequence"/>
</dbReference>
<dbReference type="SUPFAM" id="SSF46689">
    <property type="entry name" value="Homeodomain-like"/>
    <property type="match status" value="1"/>
</dbReference>
<comment type="caution">
    <text evidence="1">The sequence shown here is derived from an EMBL/GenBank/DDBJ whole genome shotgun (WGS) entry which is preliminary data.</text>
</comment>
<evidence type="ECO:0000313" key="2">
    <source>
        <dbReference type="Proteomes" id="UP000030428"/>
    </source>
</evidence>